<dbReference type="EC" id="1.1.1.81" evidence="6"/>
<dbReference type="PROSITE" id="PS00670">
    <property type="entry name" value="D_2_HYDROXYACID_DH_2"/>
    <property type="match status" value="1"/>
</dbReference>
<dbReference type="Proteomes" id="UP000234366">
    <property type="component" value="Chromosome"/>
</dbReference>
<proteinExistence type="inferred from homology"/>
<dbReference type="InterPro" id="IPR029753">
    <property type="entry name" value="D-isomer_DH_CS"/>
</dbReference>
<dbReference type="InterPro" id="IPR006139">
    <property type="entry name" value="D-isomer_2_OHA_DH_cat_dom"/>
</dbReference>
<evidence type="ECO:0000259" key="4">
    <source>
        <dbReference type="Pfam" id="PF00389"/>
    </source>
</evidence>
<evidence type="ECO:0000259" key="5">
    <source>
        <dbReference type="Pfam" id="PF02826"/>
    </source>
</evidence>
<dbReference type="Pfam" id="PF00389">
    <property type="entry name" value="2-Hacid_dh"/>
    <property type="match status" value="1"/>
</dbReference>
<dbReference type="CDD" id="cd05301">
    <property type="entry name" value="GDH"/>
    <property type="match status" value="1"/>
</dbReference>
<dbReference type="KEGG" id="bsia:CWD84_03105"/>
<dbReference type="GO" id="GO:0030267">
    <property type="term" value="F:glyoxylate reductase (NADPH) activity"/>
    <property type="evidence" value="ECO:0007669"/>
    <property type="project" value="UniProtKB-EC"/>
</dbReference>
<dbReference type="SUPFAM" id="SSF52283">
    <property type="entry name" value="Formate/glycerate dehydrogenase catalytic domain-like"/>
    <property type="match status" value="1"/>
</dbReference>
<evidence type="ECO:0000256" key="1">
    <source>
        <dbReference type="ARBA" id="ARBA00005854"/>
    </source>
</evidence>
<comment type="similarity">
    <text evidence="1 3">Belongs to the D-isomer specific 2-hydroxyacid dehydrogenase family.</text>
</comment>
<dbReference type="InterPro" id="IPR050223">
    <property type="entry name" value="D-isomer_2-hydroxyacid_DH"/>
</dbReference>
<keyword evidence="7" id="KW-1185">Reference proteome</keyword>
<reference evidence="6 7" key="1">
    <citation type="submission" date="2017-11" db="EMBL/GenBank/DDBJ databases">
        <title>Genome sequence and genome mining of multiple bioactive secondary metabolites from a deep sea-derived Bacillus siamensis SCSIO 05746.</title>
        <authorList>
            <person name="Pan H.-Q."/>
            <person name="Ju J.-H."/>
        </authorList>
    </citation>
    <scope>NUCLEOTIDE SEQUENCE [LARGE SCALE GENOMIC DNA]</scope>
    <source>
        <strain evidence="6 7">SCSIO 05746</strain>
    </source>
</reference>
<dbReference type="GO" id="GO:0051287">
    <property type="term" value="F:NAD binding"/>
    <property type="evidence" value="ECO:0007669"/>
    <property type="project" value="InterPro"/>
</dbReference>
<organism evidence="6 7">
    <name type="scientific">Bacillus siamensis</name>
    <dbReference type="NCBI Taxonomy" id="659243"/>
    <lineage>
        <taxon>Bacteria</taxon>
        <taxon>Bacillati</taxon>
        <taxon>Bacillota</taxon>
        <taxon>Bacilli</taxon>
        <taxon>Bacillales</taxon>
        <taxon>Bacillaceae</taxon>
        <taxon>Bacillus</taxon>
        <taxon>Bacillus amyloliquefaciens group</taxon>
    </lineage>
</organism>
<dbReference type="FunFam" id="3.40.50.720:FF:000462">
    <property type="entry name" value="Glyoxylate reductase (NADP+)"/>
    <property type="match status" value="1"/>
</dbReference>
<dbReference type="InterPro" id="IPR006140">
    <property type="entry name" value="D-isomer_DH_NAD-bd"/>
</dbReference>
<dbReference type="PANTHER" id="PTHR10996:SF283">
    <property type="entry name" value="GLYOXYLATE_HYDROXYPYRUVATE REDUCTASE B"/>
    <property type="match status" value="1"/>
</dbReference>
<keyword evidence="2 3" id="KW-0560">Oxidoreductase</keyword>
<feature type="domain" description="D-isomer specific 2-hydroxyacid dehydrogenase NAD-binding" evidence="5">
    <location>
        <begin position="116"/>
        <end position="295"/>
    </location>
</feature>
<dbReference type="Gene3D" id="3.40.50.720">
    <property type="entry name" value="NAD(P)-binding Rossmann-like Domain"/>
    <property type="match status" value="2"/>
</dbReference>
<gene>
    <name evidence="6" type="ORF">CWD84_03105</name>
</gene>
<sequence length="330" mass="37128">MKDKGGEAPLKPYVFIAKPIPPEVEQMIGEHCRYDIWKEDTISKEELYEKMKDAEGLLTSGTAIDSDLLDHAPKLKVVSNNSVGYDNFNIEEMKRRGVVGTHTPYTLDDTVADLAFSLILSSARRVAELDRFVRAGKWGTVEEESLFGMDVHHQTLGIIGMGRIGEQAAKRAKFGFDMDVLYYNRSRKPDAEKELGVTYADLDTLLKTSDFVLLITPLTDETYHMIGEREFKMMKDTAFFVNISRGKTVDEKALIRALQEGWIKGAGLDVFEKEPIGEDNPLLQLENVTLLPHIGSATAKIRLNMFKQAAQNMIDAVYGKTPKNLTKEFQ</sequence>
<feature type="domain" description="D-isomer specific 2-hydroxyacid dehydrogenase catalytic" evidence="4">
    <location>
        <begin position="14"/>
        <end position="325"/>
    </location>
</feature>
<evidence type="ECO:0000313" key="7">
    <source>
        <dbReference type="Proteomes" id="UP000234366"/>
    </source>
</evidence>
<dbReference type="PANTHER" id="PTHR10996">
    <property type="entry name" value="2-HYDROXYACID DEHYDROGENASE-RELATED"/>
    <property type="match status" value="1"/>
</dbReference>
<evidence type="ECO:0000313" key="6">
    <source>
        <dbReference type="EMBL" id="AUJ75890.1"/>
    </source>
</evidence>
<dbReference type="PROSITE" id="PS00065">
    <property type="entry name" value="D_2_HYDROXYACID_DH_1"/>
    <property type="match status" value="1"/>
</dbReference>
<name>A0AAI8HKV3_9BACI</name>
<dbReference type="Pfam" id="PF02826">
    <property type="entry name" value="2-Hacid_dh_C"/>
    <property type="match status" value="1"/>
</dbReference>
<protein>
    <submittedName>
        <fullName evidence="6">D-glycerate dehydrogenase</fullName>
        <ecNumber evidence="6">1.1.1.79</ecNumber>
        <ecNumber evidence="6">1.1.1.81</ecNumber>
    </submittedName>
</protein>
<dbReference type="SUPFAM" id="SSF51735">
    <property type="entry name" value="NAD(P)-binding Rossmann-fold domains"/>
    <property type="match status" value="1"/>
</dbReference>
<accession>A0AAI8HKV3</accession>
<dbReference type="InterPro" id="IPR036291">
    <property type="entry name" value="NAD(P)-bd_dom_sf"/>
</dbReference>
<dbReference type="InterPro" id="IPR029752">
    <property type="entry name" value="D-isomer_DH_CS1"/>
</dbReference>
<dbReference type="GO" id="GO:0005829">
    <property type="term" value="C:cytosol"/>
    <property type="evidence" value="ECO:0007669"/>
    <property type="project" value="TreeGrafter"/>
</dbReference>
<dbReference type="GO" id="GO:0016618">
    <property type="term" value="F:hydroxypyruvate reductase [NAD(P)H] activity"/>
    <property type="evidence" value="ECO:0007669"/>
    <property type="project" value="UniProtKB-EC"/>
</dbReference>
<dbReference type="AlphaFoldDB" id="A0AAI8HKV3"/>
<evidence type="ECO:0000256" key="3">
    <source>
        <dbReference type="RuleBase" id="RU003719"/>
    </source>
</evidence>
<dbReference type="RefSeq" id="WP_095241282.1">
    <property type="nucleotide sequence ID" value="NZ_CP025001.1"/>
</dbReference>
<dbReference type="EMBL" id="CP025001">
    <property type="protein sequence ID" value="AUJ75890.1"/>
    <property type="molecule type" value="Genomic_DNA"/>
</dbReference>
<evidence type="ECO:0000256" key="2">
    <source>
        <dbReference type="ARBA" id="ARBA00023002"/>
    </source>
</evidence>
<dbReference type="EC" id="1.1.1.79" evidence="6"/>